<evidence type="ECO:0000259" key="2">
    <source>
        <dbReference type="PROSITE" id="PS51898"/>
    </source>
</evidence>
<dbReference type="InParanoid" id="A0A3G9JV06"/>
<dbReference type="GO" id="GO:0003677">
    <property type="term" value="F:DNA binding"/>
    <property type="evidence" value="ECO:0007669"/>
    <property type="project" value="InterPro"/>
</dbReference>
<dbReference type="Pfam" id="PF00589">
    <property type="entry name" value="Phage_integrase"/>
    <property type="match status" value="1"/>
</dbReference>
<evidence type="ECO:0000256" key="1">
    <source>
        <dbReference type="ARBA" id="ARBA00023172"/>
    </source>
</evidence>
<dbReference type="GO" id="GO:0015074">
    <property type="term" value="P:DNA integration"/>
    <property type="evidence" value="ECO:0007669"/>
    <property type="project" value="InterPro"/>
</dbReference>
<protein>
    <recommendedName>
        <fullName evidence="2">Tyr recombinase domain-containing protein</fullName>
    </recommendedName>
</protein>
<name>A0A3G9JV06_9FIRM</name>
<dbReference type="PANTHER" id="PTHR30349">
    <property type="entry name" value="PHAGE INTEGRASE-RELATED"/>
    <property type="match status" value="1"/>
</dbReference>
<dbReference type="InterPro" id="IPR050090">
    <property type="entry name" value="Tyrosine_recombinase_XerCD"/>
</dbReference>
<evidence type="ECO:0000313" key="3">
    <source>
        <dbReference type="EMBL" id="BBH26939.1"/>
    </source>
</evidence>
<dbReference type="Proteomes" id="UP000268059">
    <property type="component" value="Chromosome"/>
</dbReference>
<proteinExistence type="predicted"/>
<feature type="domain" description="Tyr recombinase" evidence="2">
    <location>
        <begin position="352"/>
        <end position="535"/>
    </location>
</feature>
<dbReference type="GO" id="GO:0006310">
    <property type="term" value="P:DNA recombination"/>
    <property type="evidence" value="ECO:0007669"/>
    <property type="project" value="UniProtKB-KW"/>
</dbReference>
<dbReference type="InterPro" id="IPR002104">
    <property type="entry name" value="Integrase_catalytic"/>
</dbReference>
<reference evidence="3 4" key="1">
    <citation type="submission" date="2018-11" db="EMBL/GenBank/DDBJ databases">
        <title>Novel Erysipelotrichaceae bacterium isolated from small intestine of a swine.</title>
        <authorList>
            <person name="Kim J.S."/>
            <person name="Choe H."/>
            <person name="Lee Y.R."/>
            <person name="Kim K.M."/>
            <person name="Park D.S."/>
        </authorList>
    </citation>
    <scope>NUCLEOTIDE SEQUENCE [LARGE SCALE GENOMIC DNA]</scope>
    <source>
        <strain evidence="3 4">SG0102</strain>
    </source>
</reference>
<gene>
    <name evidence="3" type="ORF">SG0102_18730</name>
</gene>
<dbReference type="OrthoDB" id="9785687at2"/>
<dbReference type="InterPro" id="IPR011010">
    <property type="entry name" value="DNA_brk_join_enz"/>
</dbReference>
<dbReference type="AlphaFoldDB" id="A0A3G9JV06"/>
<accession>A0A3G9JV06</accession>
<dbReference type="InterPro" id="IPR013762">
    <property type="entry name" value="Integrase-like_cat_sf"/>
</dbReference>
<dbReference type="RefSeq" id="WP_157983020.1">
    <property type="nucleotide sequence ID" value="NZ_AP019309.1"/>
</dbReference>
<dbReference type="PROSITE" id="PS51898">
    <property type="entry name" value="TYR_RECOMBINASE"/>
    <property type="match status" value="1"/>
</dbReference>
<organism evidence="3 4">
    <name type="scientific">Intestinibaculum porci</name>
    <dbReference type="NCBI Taxonomy" id="2487118"/>
    <lineage>
        <taxon>Bacteria</taxon>
        <taxon>Bacillati</taxon>
        <taxon>Bacillota</taxon>
        <taxon>Erysipelotrichia</taxon>
        <taxon>Erysipelotrichales</taxon>
        <taxon>Erysipelotrichaceae</taxon>
        <taxon>Intestinibaculum</taxon>
    </lineage>
</organism>
<dbReference type="KEGG" id="ebm:SG0102_18730"/>
<keyword evidence="1" id="KW-0233">DNA recombination</keyword>
<dbReference type="PANTHER" id="PTHR30349:SF90">
    <property type="entry name" value="TYROSINE RECOMBINASE XERD"/>
    <property type="match status" value="1"/>
</dbReference>
<sequence length="547" mass="64437">MRNILQFYEDHITDHDVMIVDEYFEQKNLTEPRYKTTKTRILEMLYVLKNKSCKSLANLDYYDFYDYYNMIFEIHNNTSDPYDYFRTIRLFLEYCECNNILAIKPSVIFDSYGHLYFEFLLKFMNTNTIPNFSPDEALDPQDYISSDKIKKLALLYKSNGYKDHSHKYEYIYKSITRFLVFCDMNDLSFTKDAAYYWAYTIIREYMYSYSGVVYGLLSKYIDLIKTGNVSFSSRKFIRKKALESLPVWAKEYAESFIRYRKRLGYAENTINMDRRCIIRLIEHAVSYGISSYDQMDDSFLKYFSENDHHQTGEGKNAYLCRTRTFFRYLSDTFSFKPLYASVFLRNTRTVKSQPKVLDEAFIRAMDSYQEKHHESKDLRDYAMYLIAFRTGLRITDIVNLKFSSVSLKDMTISVMQKKTKREIITHLPVEVANAIYRYVKMGRPKSDSEYIFLSCSAPHNPLTRSVAVGILRRISKNIGMKSPNGFHVIRKTFATDRIKSGVGLNNTAAVLGHSDTENVKKYVSLDEKNMKKCPLSLDGIEMEEIMK</sequence>
<keyword evidence="4" id="KW-1185">Reference proteome</keyword>
<dbReference type="SUPFAM" id="SSF56349">
    <property type="entry name" value="DNA breaking-rejoining enzymes"/>
    <property type="match status" value="1"/>
</dbReference>
<dbReference type="EMBL" id="AP019309">
    <property type="protein sequence ID" value="BBH26939.1"/>
    <property type="molecule type" value="Genomic_DNA"/>
</dbReference>
<dbReference type="Gene3D" id="1.10.443.10">
    <property type="entry name" value="Intergrase catalytic core"/>
    <property type="match status" value="1"/>
</dbReference>
<evidence type="ECO:0000313" key="4">
    <source>
        <dbReference type="Proteomes" id="UP000268059"/>
    </source>
</evidence>